<organism evidence="2 3">
    <name type="scientific">Psilocybe cyanescens</name>
    <dbReference type="NCBI Taxonomy" id="93625"/>
    <lineage>
        <taxon>Eukaryota</taxon>
        <taxon>Fungi</taxon>
        <taxon>Dikarya</taxon>
        <taxon>Basidiomycota</taxon>
        <taxon>Agaricomycotina</taxon>
        <taxon>Agaricomycetes</taxon>
        <taxon>Agaricomycetidae</taxon>
        <taxon>Agaricales</taxon>
        <taxon>Agaricineae</taxon>
        <taxon>Strophariaceae</taxon>
        <taxon>Psilocybe</taxon>
    </lineage>
</organism>
<keyword evidence="3" id="KW-1185">Reference proteome</keyword>
<dbReference type="Proteomes" id="UP000283269">
    <property type="component" value="Unassembled WGS sequence"/>
</dbReference>
<feature type="transmembrane region" description="Helical" evidence="1">
    <location>
        <begin position="12"/>
        <end position="29"/>
    </location>
</feature>
<dbReference type="AlphaFoldDB" id="A0A409XPH2"/>
<evidence type="ECO:0000256" key="1">
    <source>
        <dbReference type="SAM" id="Phobius"/>
    </source>
</evidence>
<protein>
    <submittedName>
        <fullName evidence="2">Uncharacterized protein</fullName>
    </submittedName>
</protein>
<gene>
    <name evidence="2" type="ORF">CVT25_007288</name>
</gene>
<keyword evidence="1" id="KW-0812">Transmembrane</keyword>
<comment type="caution">
    <text evidence="2">The sequence shown here is derived from an EMBL/GenBank/DDBJ whole genome shotgun (WGS) entry which is preliminary data.</text>
</comment>
<keyword evidence="1" id="KW-1133">Transmembrane helix</keyword>
<dbReference type="OrthoDB" id="411632at2759"/>
<evidence type="ECO:0000313" key="2">
    <source>
        <dbReference type="EMBL" id="PPQ92596.1"/>
    </source>
</evidence>
<accession>A0A409XPH2</accession>
<dbReference type="InParanoid" id="A0A409XPH2"/>
<dbReference type="EMBL" id="NHYD01001022">
    <property type="protein sequence ID" value="PPQ92596.1"/>
    <property type="molecule type" value="Genomic_DNA"/>
</dbReference>
<reference evidence="2 3" key="1">
    <citation type="journal article" date="2018" name="Evol. Lett.">
        <title>Horizontal gene cluster transfer increased hallucinogenic mushroom diversity.</title>
        <authorList>
            <person name="Reynolds H.T."/>
            <person name="Vijayakumar V."/>
            <person name="Gluck-Thaler E."/>
            <person name="Korotkin H.B."/>
            <person name="Matheny P.B."/>
            <person name="Slot J.C."/>
        </authorList>
    </citation>
    <scope>NUCLEOTIDE SEQUENCE [LARGE SCALE GENOMIC DNA]</scope>
    <source>
        <strain evidence="2 3">2631</strain>
    </source>
</reference>
<proteinExistence type="predicted"/>
<name>A0A409XPH2_PSICY</name>
<evidence type="ECO:0000313" key="3">
    <source>
        <dbReference type="Proteomes" id="UP000283269"/>
    </source>
</evidence>
<keyword evidence="1" id="KW-0472">Membrane</keyword>
<sequence>MESHPTISRGTVRCVTIVAGLILFYFLVLDTMVRPPVPQWLSFTDLDAADMGVPQLPLQSNSNGTSAVLIVSAMFPLEKSKHSKQDYEVWLKSFLGPITTDIYMFTTPELADTLRRVRGDKPIVIDTSYASPFEIPPLAGLEETYIKMNDMDKEKWHHSPGLYAIWNAKPFLLESAVNKLKEETGAVYEYAFWNDGGSFRRDHTYSGWPDPARVQQVWEEGSRLTGTKKEDLLFFPIFQLPEPQLKDWTEDMGPIANPVQLSEGSFFGGSPSTIAWFAKIFYAYHDYYISQGLFVGIDQDVFNALFLLYPQRMFTVWMNDPDAPAHQGVTESPSLIPSLERGFLGECGAEWYYYQFWLADYSTRNSMRRMWMKEERWRKSGWWKERTLCRLTRARSMMDILRTSFGVDWEPPRRNLEIPGQ</sequence>